<keyword evidence="4" id="KW-1185">Reference proteome</keyword>
<feature type="domain" description="AMP-binding enzyme C-terminal" evidence="2">
    <location>
        <begin position="494"/>
        <end position="570"/>
    </location>
</feature>
<dbReference type="InterPro" id="IPR036866">
    <property type="entry name" value="RibonucZ/Hydroxyglut_hydro"/>
</dbReference>
<dbReference type="Gene3D" id="3.40.50.980">
    <property type="match status" value="2"/>
</dbReference>
<dbReference type="Proteomes" id="UP000197783">
    <property type="component" value="Unassembled WGS sequence"/>
</dbReference>
<dbReference type="RefSeq" id="WP_088333270.1">
    <property type="nucleotide sequence ID" value="NZ_NBBJ01000002.1"/>
</dbReference>
<dbReference type="Pfam" id="PF14234">
    <property type="entry name" value="DUF4336"/>
    <property type="match status" value="1"/>
</dbReference>
<gene>
    <name evidence="3" type="primary">lcfB_3</name>
    <name evidence="3" type="ORF">SPMU_15160</name>
</gene>
<dbReference type="AlphaFoldDB" id="A0A245ZLA6"/>
<evidence type="ECO:0000259" key="2">
    <source>
        <dbReference type="Pfam" id="PF13193"/>
    </source>
</evidence>
<dbReference type="InterPro" id="IPR020845">
    <property type="entry name" value="AMP-binding_CS"/>
</dbReference>
<protein>
    <submittedName>
        <fullName evidence="3">Long-chain-fatty-acid--CoA ligase</fullName>
        <ecNumber evidence="3">6.2.1.3</ecNumber>
    </submittedName>
</protein>
<dbReference type="PROSITE" id="PS00455">
    <property type="entry name" value="AMP_BINDING"/>
    <property type="match status" value="1"/>
</dbReference>
<evidence type="ECO:0000259" key="1">
    <source>
        <dbReference type="Pfam" id="PF00501"/>
    </source>
</evidence>
<dbReference type="EC" id="6.2.1.3" evidence="3"/>
<dbReference type="SUPFAM" id="SSF56801">
    <property type="entry name" value="Acetyl-CoA synthetase-like"/>
    <property type="match status" value="1"/>
</dbReference>
<dbReference type="SUPFAM" id="SSF56281">
    <property type="entry name" value="Metallo-hydrolase/oxidoreductase"/>
    <property type="match status" value="1"/>
</dbReference>
<dbReference type="Pfam" id="PF13193">
    <property type="entry name" value="AMP-binding_C"/>
    <property type="match status" value="1"/>
</dbReference>
<dbReference type="GO" id="GO:0019748">
    <property type="term" value="P:secondary metabolic process"/>
    <property type="evidence" value="ECO:0007669"/>
    <property type="project" value="TreeGrafter"/>
</dbReference>
<dbReference type="GO" id="GO:0004467">
    <property type="term" value="F:long-chain fatty acid-CoA ligase activity"/>
    <property type="evidence" value="ECO:0007669"/>
    <property type="project" value="UniProtKB-EC"/>
</dbReference>
<organism evidence="3 4">
    <name type="scientific">Sphingomonas mucosissima</name>
    <dbReference type="NCBI Taxonomy" id="370959"/>
    <lineage>
        <taxon>Bacteria</taxon>
        <taxon>Pseudomonadati</taxon>
        <taxon>Pseudomonadota</taxon>
        <taxon>Alphaproteobacteria</taxon>
        <taxon>Sphingomonadales</taxon>
        <taxon>Sphingomonadaceae</taxon>
        <taxon>Sphingomonas</taxon>
    </lineage>
</organism>
<comment type="caution">
    <text evidence="3">The sequence shown here is derived from an EMBL/GenBank/DDBJ whole genome shotgun (WGS) entry which is preliminary data.</text>
</comment>
<dbReference type="InterPro" id="IPR025638">
    <property type="entry name" value="DUF4336"/>
</dbReference>
<name>A0A245ZLA6_9SPHN</name>
<dbReference type="PANTHER" id="PTHR24096">
    <property type="entry name" value="LONG-CHAIN-FATTY-ACID--COA LIGASE"/>
    <property type="match status" value="1"/>
</dbReference>
<sequence length="894" mass="97314">MEQQPAGSVNNRPWPAVDLPEAYRILTAPGAPFETREEVIRGVRLRTYVNAMNDLRQVFDLGRSWGDREFIIYEGERQTYGAHFRAAGQLGRVLHDRFGVRRGDRLVVAMRNLPEWSIAFWAGMSIGAVVTPLNAWGLGDELAYGISNSGAKVAIVDGERLERLAPYADDLKLDGLISVRTTDDYGTAAVPLDDLIGPRDRYADLPDDPMPDPGLHTDDPATILYTSGTTGRPKGALGTHRNVLTNVISIAFGAARATIRRGDPLPVPDPEAPQRVNLLPVPLFHVTGTNSMLIPTVIAGAKLILMHKWNPERFLELVEGERVNSTTGVPAMVWQVLESLDFARRDLSSLDSYGYGGAAIAPELTLKFAALFPWFKPSQGYGATETSSVSITNSAEDYLRHPDSVGLPVPVCDVKVVDEGGNELPRGQAGELWIRGPNVVAGYWNNPDATGQSFTDGWYHTGDICRIDAEGFVYLLDRAKDMLIRGGENVYCVEIEDVLVAHPDVMDAAVVGLPHRILGEEVGALVQLRPGASLSEAELIAHAARHLAPFKVPVRIVVRTEEFPRNASGKTLKPILREELIAMHPTQADEAVPAPQPITLAGEQIPLLAKAEAGEWAATPEEGRGRGKRIGAAVAAISLAAAAAYLARGAARRDEEIGYHPLDVPKPLAENLWIVDSGPISAFGLKLPIRMTVIRLQDGGLWLHSPTRYTPALAKALAALGPIRHLVAPTLAHWTFLEEWQRACPDATVWAVPALRQRAQVQQSAVRIDNDLVEVGPPAWDAELQQGLVRGGGGFEEAWFFHRPSRTLVLTDLIENLDPAKLRRATAAVMRATLATTGTTGVHLRSVLRPRAHAVRLEVDKMVALAPETVIFAHGDIFRGRGTAQLAAAFEWLK</sequence>
<feature type="domain" description="AMP-dependent synthetase/ligase" evidence="1">
    <location>
        <begin position="64"/>
        <end position="444"/>
    </location>
</feature>
<reference evidence="3 4" key="1">
    <citation type="submission" date="2017-03" db="EMBL/GenBank/DDBJ databases">
        <title>Genome sequence of Sphingomonas mucosissima DSM 17494.</title>
        <authorList>
            <person name="Poehlein A."/>
            <person name="Wuebbeler J.H."/>
            <person name="Steinbuechel A."/>
            <person name="Daniel R."/>
        </authorList>
    </citation>
    <scope>NUCLEOTIDE SEQUENCE [LARGE SCALE GENOMIC DNA]</scope>
    <source>
        <strain evidence="3 4">DSM 17494</strain>
    </source>
</reference>
<proteinExistence type="predicted"/>
<dbReference type="Gene3D" id="3.30.300.30">
    <property type="match status" value="1"/>
</dbReference>
<evidence type="ECO:0000313" key="3">
    <source>
        <dbReference type="EMBL" id="OWK30529.1"/>
    </source>
</evidence>
<evidence type="ECO:0000313" key="4">
    <source>
        <dbReference type="Proteomes" id="UP000197783"/>
    </source>
</evidence>
<dbReference type="InterPro" id="IPR000873">
    <property type="entry name" value="AMP-dep_synth/lig_dom"/>
</dbReference>
<dbReference type="Pfam" id="PF00501">
    <property type="entry name" value="AMP-binding"/>
    <property type="match status" value="1"/>
</dbReference>
<dbReference type="OrthoDB" id="9803968at2"/>
<accession>A0A245ZLA6</accession>
<dbReference type="InterPro" id="IPR025110">
    <property type="entry name" value="AMP-bd_C"/>
</dbReference>
<dbReference type="EMBL" id="NBBJ01000002">
    <property type="protein sequence ID" value="OWK30529.1"/>
    <property type="molecule type" value="Genomic_DNA"/>
</dbReference>
<dbReference type="Gene3D" id="2.30.38.10">
    <property type="entry name" value="Luciferase, Domain 3"/>
    <property type="match status" value="1"/>
</dbReference>
<dbReference type="InterPro" id="IPR045851">
    <property type="entry name" value="AMP-bd_C_sf"/>
</dbReference>
<dbReference type="PANTHER" id="PTHR24096:SF393">
    <property type="entry name" value="LIGASE, PUTATIVE-RELATED"/>
    <property type="match status" value="1"/>
</dbReference>
<keyword evidence="3" id="KW-0436">Ligase</keyword>